<reference evidence="2" key="1">
    <citation type="submission" date="2021-02" db="EMBL/GenBank/DDBJ databases">
        <authorList>
            <person name="Nowell W R."/>
        </authorList>
    </citation>
    <scope>NUCLEOTIDE SEQUENCE</scope>
    <source>
        <strain evidence="2">Ploen Becks lab</strain>
    </source>
</reference>
<dbReference type="GO" id="GO:0003676">
    <property type="term" value="F:nucleic acid binding"/>
    <property type="evidence" value="ECO:0007669"/>
    <property type="project" value="InterPro"/>
</dbReference>
<dbReference type="AlphaFoldDB" id="A0A814BAF6"/>
<protein>
    <submittedName>
        <fullName evidence="2">Uncharacterized protein</fullName>
    </submittedName>
</protein>
<dbReference type="Proteomes" id="UP000663879">
    <property type="component" value="Unassembled WGS sequence"/>
</dbReference>
<evidence type="ECO:0000256" key="1">
    <source>
        <dbReference type="SAM" id="MobiDB-lite"/>
    </source>
</evidence>
<dbReference type="Gene3D" id="3.30.420.10">
    <property type="entry name" value="Ribonuclease H-like superfamily/Ribonuclease H"/>
    <property type="match status" value="1"/>
</dbReference>
<feature type="region of interest" description="Disordered" evidence="1">
    <location>
        <begin position="43"/>
        <end position="77"/>
    </location>
</feature>
<evidence type="ECO:0000313" key="3">
    <source>
        <dbReference type="Proteomes" id="UP000663879"/>
    </source>
</evidence>
<gene>
    <name evidence="2" type="ORF">OXX778_LOCUS12669</name>
</gene>
<keyword evidence="3" id="KW-1185">Reference proteome</keyword>
<dbReference type="OrthoDB" id="10006939at2759"/>
<sequence length="77" mass="8685">MHLAKIVTEWFTDKKIECLKWPANSPDLNCTRNPGKSAKKIFEVDQSHTSSQQAQNVSPSPSKNNTQPAYNENNIVQ</sequence>
<accession>A0A814BAF6</accession>
<organism evidence="2 3">
    <name type="scientific">Brachionus calyciflorus</name>
    <dbReference type="NCBI Taxonomy" id="104777"/>
    <lineage>
        <taxon>Eukaryota</taxon>
        <taxon>Metazoa</taxon>
        <taxon>Spiralia</taxon>
        <taxon>Gnathifera</taxon>
        <taxon>Rotifera</taxon>
        <taxon>Eurotatoria</taxon>
        <taxon>Monogononta</taxon>
        <taxon>Pseudotrocha</taxon>
        <taxon>Ploima</taxon>
        <taxon>Brachionidae</taxon>
        <taxon>Brachionus</taxon>
    </lineage>
</organism>
<evidence type="ECO:0000313" key="2">
    <source>
        <dbReference type="EMBL" id="CAF0926501.1"/>
    </source>
</evidence>
<proteinExistence type="predicted"/>
<feature type="compositionally biased region" description="Polar residues" evidence="1">
    <location>
        <begin position="47"/>
        <end position="77"/>
    </location>
</feature>
<name>A0A814BAF6_9BILA</name>
<dbReference type="InterPro" id="IPR036397">
    <property type="entry name" value="RNaseH_sf"/>
</dbReference>
<dbReference type="EMBL" id="CAJNOC010002327">
    <property type="protein sequence ID" value="CAF0926501.1"/>
    <property type="molecule type" value="Genomic_DNA"/>
</dbReference>
<comment type="caution">
    <text evidence="2">The sequence shown here is derived from an EMBL/GenBank/DDBJ whole genome shotgun (WGS) entry which is preliminary data.</text>
</comment>